<dbReference type="HOGENOM" id="CLU_3090889_0_0_1"/>
<accession>K3XP84</accession>
<dbReference type="AlphaFoldDB" id="K3XP84"/>
<evidence type="ECO:0000313" key="2">
    <source>
        <dbReference type="Proteomes" id="UP000004995"/>
    </source>
</evidence>
<dbReference type="EnsemblPlants" id="KQL05569">
    <property type="protein sequence ID" value="KQL05569"/>
    <property type="gene ID" value="SETIT_003707mg"/>
</dbReference>
<dbReference type="Proteomes" id="UP000004995">
    <property type="component" value="Unassembled WGS sequence"/>
</dbReference>
<keyword evidence="2" id="KW-1185">Reference proteome</keyword>
<dbReference type="EMBL" id="AGNK02003136">
    <property type="status" value="NOT_ANNOTATED_CDS"/>
    <property type="molecule type" value="Genomic_DNA"/>
</dbReference>
<evidence type="ECO:0000313" key="1">
    <source>
        <dbReference type="EnsemblPlants" id="KQL05569"/>
    </source>
</evidence>
<dbReference type="Gramene" id="KQL05569">
    <property type="protein sequence ID" value="KQL05569"/>
    <property type="gene ID" value="SETIT_003707mg"/>
</dbReference>
<reference evidence="2" key="1">
    <citation type="journal article" date="2012" name="Nat. Biotechnol.">
        <title>Reference genome sequence of the model plant Setaria.</title>
        <authorList>
            <person name="Bennetzen J.L."/>
            <person name="Schmutz J."/>
            <person name="Wang H."/>
            <person name="Percifield R."/>
            <person name="Hawkins J."/>
            <person name="Pontaroli A.C."/>
            <person name="Estep M."/>
            <person name="Feng L."/>
            <person name="Vaughn J.N."/>
            <person name="Grimwood J."/>
            <person name="Jenkins J."/>
            <person name="Barry K."/>
            <person name="Lindquist E."/>
            <person name="Hellsten U."/>
            <person name="Deshpande S."/>
            <person name="Wang X."/>
            <person name="Wu X."/>
            <person name="Mitros T."/>
            <person name="Triplett J."/>
            <person name="Yang X."/>
            <person name="Ye C.Y."/>
            <person name="Mauro-Herrera M."/>
            <person name="Wang L."/>
            <person name="Li P."/>
            <person name="Sharma M."/>
            <person name="Sharma R."/>
            <person name="Ronald P.C."/>
            <person name="Panaud O."/>
            <person name="Kellogg E.A."/>
            <person name="Brutnell T.P."/>
            <person name="Doust A.N."/>
            <person name="Tuskan G.A."/>
            <person name="Rokhsar D."/>
            <person name="Devos K.M."/>
        </authorList>
    </citation>
    <scope>NUCLEOTIDE SEQUENCE [LARGE SCALE GENOMIC DNA]</scope>
    <source>
        <strain evidence="2">cv. Yugu1</strain>
    </source>
</reference>
<proteinExistence type="predicted"/>
<reference evidence="1" key="2">
    <citation type="submission" date="2018-08" db="UniProtKB">
        <authorList>
            <consortium name="EnsemblPlants"/>
        </authorList>
    </citation>
    <scope>IDENTIFICATION</scope>
    <source>
        <strain evidence="1">Yugu1</strain>
    </source>
</reference>
<organism evidence="1 2">
    <name type="scientific">Setaria italica</name>
    <name type="common">Foxtail millet</name>
    <name type="synonym">Panicum italicum</name>
    <dbReference type="NCBI Taxonomy" id="4555"/>
    <lineage>
        <taxon>Eukaryota</taxon>
        <taxon>Viridiplantae</taxon>
        <taxon>Streptophyta</taxon>
        <taxon>Embryophyta</taxon>
        <taxon>Tracheophyta</taxon>
        <taxon>Spermatophyta</taxon>
        <taxon>Magnoliopsida</taxon>
        <taxon>Liliopsida</taxon>
        <taxon>Poales</taxon>
        <taxon>Poaceae</taxon>
        <taxon>PACMAD clade</taxon>
        <taxon>Panicoideae</taxon>
        <taxon>Panicodae</taxon>
        <taxon>Paniceae</taxon>
        <taxon>Cenchrinae</taxon>
        <taxon>Setaria</taxon>
    </lineage>
</organism>
<sequence length="52" mass="6033">MITSTKKTLFYKFSPTQLVLERGVTNHPHIGHLRTYDTTCFQKDYPCVQLSS</sequence>
<name>K3XP84_SETIT</name>
<protein>
    <submittedName>
        <fullName evidence="1">Uncharacterized protein</fullName>
    </submittedName>
</protein>
<dbReference type="InParanoid" id="K3XP84"/>